<protein>
    <submittedName>
        <fullName evidence="2">Replication protein A</fullName>
    </submittedName>
</protein>
<reference evidence="2 3" key="1">
    <citation type="journal article" date="2020" name="Biotechnol. Biofuels">
        <title>New insights from the biogas microbiome by comprehensive genome-resolved metagenomics of nearly 1600 species originating from multiple anaerobic digesters.</title>
        <authorList>
            <person name="Campanaro S."/>
            <person name="Treu L."/>
            <person name="Rodriguez-R L.M."/>
            <person name="Kovalovszki A."/>
            <person name="Ziels R.M."/>
            <person name="Maus I."/>
            <person name="Zhu X."/>
            <person name="Kougias P.G."/>
            <person name="Basile A."/>
            <person name="Luo G."/>
            <person name="Schluter A."/>
            <person name="Konstantinidis K.T."/>
            <person name="Angelidaki I."/>
        </authorList>
    </citation>
    <scope>NUCLEOTIDE SEQUENCE [LARGE SCALE GENOMIC DNA]</scope>
    <source>
        <strain evidence="2">AS04akNAM_66</strain>
    </source>
</reference>
<dbReference type="EMBL" id="DUMN01000095">
    <property type="protein sequence ID" value="HHV66578.1"/>
    <property type="molecule type" value="Genomic_DNA"/>
</dbReference>
<feature type="non-terminal residue" evidence="2">
    <location>
        <position position="37"/>
    </location>
</feature>
<evidence type="ECO:0000256" key="1">
    <source>
        <dbReference type="SAM" id="MobiDB-lite"/>
    </source>
</evidence>
<organism evidence="2 3">
    <name type="scientific">Brucella intermedia</name>
    <dbReference type="NCBI Taxonomy" id="94625"/>
    <lineage>
        <taxon>Bacteria</taxon>
        <taxon>Pseudomonadati</taxon>
        <taxon>Pseudomonadota</taxon>
        <taxon>Alphaproteobacteria</taxon>
        <taxon>Hyphomicrobiales</taxon>
        <taxon>Brucellaceae</taxon>
        <taxon>Brucella/Ochrobactrum group</taxon>
        <taxon>Brucella</taxon>
    </lineage>
</organism>
<evidence type="ECO:0000313" key="2">
    <source>
        <dbReference type="EMBL" id="HHV66578.1"/>
    </source>
</evidence>
<evidence type="ECO:0000313" key="3">
    <source>
        <dbReference type="Proteomes" id="UP000551563"/>
    </source>
</evidence>
<feature type="compositionally biased region" description="Basic and acidic residues" evidence="1">
    <location>
        <begin position="1"/>
        <end position="21"/>
    </location>
</feature>
<gene>
    <name evidence="2" type="ORF">GXX48_02875</name>
</gene>
<comment type="caution">
    <text evidence="2">The sequence shown here is derived from an EMBL/GenBank/DDBJ whole genome shotgun (WGS) entry which is preliminary data.</text>
</comment>
<dbReference type="Proteomes" id="UP000551563">
    <property type="component" value="Unassembled WGS sequence"/>
</dbReference>
<feature type="region of interest" description="Disordered" evidence="1">
    <location>
        <begin position="1"/>
        <end position="37"/>
    </location>
</feature>
<sequence>MLREDHHDLARSAGDSERSRLDPFVVATGDAPPRDQR</sequence>
<accession>A0A7V6TY73</accession>
<proteinExistence type="predicted"/>
<name>A0A7V6TY73_9HYPH</name>
<dbReference type="AlphaFoldDB" id="A0A7V6TY73"/>